<dbReference type="Proteomes" id="UP000199403">
    <property type="component" value="Unassembled WGS sequence"/>
</dbReference>
<evidence type="ECO:0000313" key="1">
    <source>
        <dbReference type="EMBL" id="SEJ17219.1"/>
    </source>
</evidence>
<name>A0A1H6WJH6_9BACT</name>
<dbReference type="OrthoDB" id="1418365at2"/>
<dbReference type="EMBL" id="FNZH01000002">
    <property type="protein sequence ID" value="SEJ17219.1"/>
    <property type="molecule type" value="Genomic_DNA"/>
</dbReference>
<dbReference type="AlphaFoldDB" id="A0A1H6WJH6"/>
<proteinExistence type="predicted"/>
<dbReference type="RefSeq" id="WP_092172119.1">
    <property type="nucleotide sequence ID" value="NZ_FNZH01000002.1"/>
</dbReference>
<protein>
    <recommendedName>
        <fullName evidence="3">Transglutaminase-like superfamily protein</fullName>
    </recommendedName>
</protein>
<sequence length="252" mass="29060">MRGVFLWLVLFCIPGLLAAGRVEDLAPTYRESSPKKHPLVQAWLAESVPFMSLYEKLEKDFERFGHSERMVRSIFYRSHQHLFHSYKQYTLDRDALTEGAYDCVSGSLILAAILDHFGFRFEAIETSYHVFLQVAMGNKQLLLEVTDPRGGYIADSERQQAYLSGYLEELGAKVLWEETKNEGSPATPPIYQKITLQNLLGLQYFNQAIRYFNEDNPLAAYQFAVTALKYHDSDRIRDFSHFLKQQLALASR</sequence>
<evidence type="ECO:0000313" key="2">
    <source>
        <dbReference type="Proteomes" id="UP000199403"/>
    </source>
</evidence>
<evidence type="ECO:0008006" key="3">
    <source>
        <dbReference type="Google" id="ProtNLM"/>
    </source>
</evidence>
<dbReference type="STRING" id="1416801.SAMN05192553_102753"/>
<keyword evidence="2" id="KW-1185">Reference proteome</keyword>
<accession>A0A1H6WJH6</accession>
<gene>
    <name evidence="1" type="ORF">SAMN05192553_102753</name>
</gene>
<organism evidence="1 2">
    <name type="scientific">Cyclobacterium xiamenense</name>
    <dbReference type="NCBI Taxonomy" id="1297121"/>
    <lineage>
        <taxon>Bacteria</taxon>
        <taxon>Pseudomonadati</taxon>
        <taxon>Bacteroidota</taxon>
        <taxon>Cytophagia</taxon>
        <taxon>Cytophagales</taxon>
        <taxon>Cyclobacteriaceae</taxon>
        <taxon>Cyclobacterium</taxon>
    </lineage>
</organism>
<reference evidence="2" key="1">
    <citation type="submission" date="2016-10" db="EMBL/GenBank/DDBJ databases">
        <authorList>
            <person name="Varghese N."/>
            <person name="Submissions S."/>
        </authorList>
    </citation>
    <scope>NUCLEOTIDE SEQUENCE [LARGE SCALE GENOMIC DNA]</scope>
    <source>
        <strain evidence="2">IBRC-M 10761</strain>
    </source>
</reference>